<dbReference type="Proteomes" id="UP000016932">
    <property type="component" value="Unassembled WGS sequence"/>
</dbReference>
<dbReference type="EMBL" id="KB446557">
    <property type="protein sequence ID" value="EME84613.1"/>
    <property type="molecule type" value="Genomic_DNA"/>
</dbReference>
<organism evidence="2 3">
    <name type="scientific">Pseudocercospora fijiensis (strain CIRAD86)</name>
    <name type="common">Black leaf streak disease fungus</name>
    <name type="synonym">Mycosphaerella fijiensis</name>
    <dbReference type="NCBI Taxonomy" id="383855"/>
    <lineage>
        <taxon>Eukaryota</taxon>
        <taxon>Fungi</taxon>
        <taxon>Dikarya</taxon>
        <taxon>Ascomycota</taxon>
        <taxon>Pezizomycotina</taxon>
        <taxon>Dothideomycetes</taxon>
        <taxon>Dothideomycetidae</taxon>
        <taxon>Mycosphaerellales</taxon>
        <taxon>Mycosphaerellaceae</taxon>
        <taxon>Pseudocercospora</taxon>
    </lineage>
</organism>
<feature type="compositionally biased region" description="Acidic residues" evidence="1">
    <location>
        <begin position="456"/>
        <end position="465"/>
    </location>
</feature>
<dbReference type="eggNOG" id="ENOG502SP6B">
    <property type="taxonomic scope" value="Eukaryota"/>
</dbReference>
<evidence type="ECO:0000256" key="1">
    <source>
        <dbReference type="SAM" id="MobiDB-lite"/>
    </source>
</evidence>
<keyword evidence="3" id="KW-1185">Reference proteome</keyword>
<gene>
    <name evidence="2" type="ORF">MYCFIDRAFT_214802</name>
</gene>
<dbReference type="VEuPathDB" id="FungiDB:MYCFIDRAFT_214802"/>
<dbReference type="PANTHER" id="PTHR38119">
    <property type="entry name" value="BTB DOMAIN-CONTAINING PROTEIN-RELATED"/>
    <property type="match status" value="1"/>
</dbReference>
<reference evidence="2 3" key="1">
    <citation type="journal article" date="2012" name="PLoS Pathog.">
        <title>Diverse lifestyles and strategies of plant pathogenesis encoded in the genomes of eighteen Dothideomycetes fungi.</title>
        <authorList>
            <person name="Ohm R.A."/>
            <person name="Feau N."/>
            <person name="Henrissat B."/>
            <person name="Schoch C.L."/>
            <person name="Horwitz B.A."/>
            <person name="Barry K.W."/>
            <person name="Condon B.J."/>
            <person name="Copeland A.C."/>
            <person name="Dhillon B."/>
            <person name="Glaser F."/>
            <person name="Hesse C.N."/>
            <person name="Kosti I."/>
            <person name="LaButti K."/>
            <person name="Lindquist E.A."/>
            <person name="Lucas S."/>
            <person name="Salamov A.A."/>
            <person name="Bradshaw R.E."/>
            <person name="Ciuffetti L."/>
            <person name="Hamelin R.C."/>
            <person name="Kema G.H.J."/>
            <person name="Lawrence C."/>
            <person name="Scott J.A."/>
            <person name="Spatafora J.W."/>
            <person name="Turgeon B.G."/>
            <person name="de Wit P.J.G.M."/>
            <person name="Zhong S."/>
            <person name="Goodwin S.B."/>
            <person name="Grigoriev I.V."/>
        </authorList>
    </citation>
    <scope>NUCLEOTIDE SEQUENCE [LARGE SCALE GENOMIC DNA]</scope>
    <source>
        <strain evidence="2 3">CIRAD86</strain>
    </source>
</reference>
<proteinExistence type="predicted"/>
<feature type="region of interest" description="Disordered" evidence="1">
    <location>
        <begin position="427"/>
        <end position="517"/>
    </location>
</feature>
<dbReference type="PANTHER" id="PTHR38119:SF2">
    <property type="entry name" value="TRANSCRIPTION FACTOR DOMAIN-CONTAINING PROTEIN"/>
    <property type="match status" value="1"/>
</dbReference>
<evidence type="ECO:0000313" key="3">
    <source>
        <dbReference type="Proteomes" id="UP000016932"/>
    </source>
</evidence>
<feature type="compositionally biased region" description="Acidic residues" evidence="1">
    <location>
        <begin position="486"/>
        <end position="501"/>
    </location>
</feature>
<accession>M3B5I1</accession>
<dbReference type="OrthoDB" id="2129688at2759"/>
<name>M3B5I1_PSEFD</name>
<feature type="compositionally biased region" description="Polar residues" evidence="1">
    <location>
        <begin position="476"/>
        <end position="485"/>
    </location>
</feature>
<evidence type="ECO:0000313" key="2">
    <source>
        <dbReference type="EMBL" id="EME84613.1"/>
    </source>
</evidence>
<dbReference type="HOGENOM" id="CLU_024519_3_0_1"/>
<sequence length="517" mass="57979">MSRGKTPRFGDDVGGESFPTFADGDVKLTITGARQYQLHSGVLKNASPVMRELLDNANAADLSRRALSNGIVVRHKLVLVHNPDNDDEEQEIDYVLEPVLLDAMGRPSGNNPAGVGMELEEGRRINPIFMAYDAVLGAMYNQPINLGDSQQDGLSDLLSNAFQVTVVSEYLDCIRIVSKPIEATLLATGQNLNRAIASNPVPWLTFAARVKSRAIFKEALIHAAGQFNQPSVMEKINRDEVPGDVLEVLVRKGRWVQKTVSDSTRYLASYYPSMLLREVRPGDKENVSRASYGNDIMMWIAVCIFRHWICDLMASDRTHHAPDMGWAFINAVCMGGDIYLSRQMLQHNFHVRFPMTGKGMACVEHRLAEIKDDVKQWAVPLKINNSSLDLSQMPVSHFLHINVNNHDFPWVAAEEMMEQEMKPLKNTRNDEAHQETPPPSGSKSIIPNGFTSGTPPEEDSDDEMIDFSAFRRRSRNSPVFNTAETSDYEYDTDVNTEDEEREMMQSALDGMREETQA</sequence>
<evidence type="ECO:0008006" key="4">
    <source>
        <dbReference type="Google" id="ProtNLM"/>
    </source>
</evidence>
<dbReference type="GeneID" id="19338096"/>
<dbReference type="AlphaFoldDB" id="M3B5I1"/>
<protein>
    <recommendedName>
        <fullName evidence="4">BTB domain-containing protein</fullName>
    </recommendedName>
</protein>
<dbReference type="KEGG" id="pfj:MYCFIDRAFT_214802"/>
<dbReference type="RefSeq" id="XP_007925237.1">
    <property type="nucleotide sequence ID" value="XM_007927046.1"/>
</dbReference>
<feature type="compositionally biased region" description="Polar residues" evidence="1">
    <location>
        <begin position="441"/>
        <end position="454"/>
    </location>
</feature>